<keyword evidence="7" id="KW-0479">Metal-binding</keyword>
<dbReference type="InterPro" id="IPR050065">
    <property type="entry name" value="GlmU-like"/>
</dbReference>
<evidence type="ECO:0000256" key="6">
    <source>
        <dbReference type="ARBA" id="ARBA00022695"/>
    </source>
</evidence>
<keyword evidence="13" id="KW-0961">Cell wall biogenesis/degradation</keyword>
<evidence type="ECO:0000256" key="7">
    <source>
        <dbReference type="ARBA" id="ARBA00022723"/>
    </source>
</evidence>
<keyword evidence="10" id="KW-0573">Peptidoglycan synthesis</keyword>
<evidence type="ECO:0000256" key="15">
    <source>
        <dbReference type="ARBA" id="ARBA00048493"/>
    </source>
</evidence>
<name>A0A7X2NH93_9FIRM</name>
<comment type="catalytic activity">
    <reaction evidence="15">
        <text>N-acetyl-alpha-D-glucosamine 1-phosphate + UTP + H(+) = UDP-N-acetyl-alpha-D-glucosamine + diphosphate</text>
        <dbReference type="Rhea" id="RHEA:13509"/>
        <dbReference type="ChEBI" id="CHEBI:15378"/>
        <dbReference type="ChEBI" id="CHEBI:33019"/>
        <dbReference type="ChEBI" id="CHEBI:46398"/>
        <dbReference type="ChEBI" id="CHEBI:57705"/>
        <dbReference type="ChEBI" id="CHEBI:57776"/>
        <dbReference type="EC" id="2.7.7.23"/>
    </reaction>
</comment>
<comment type="pathway">
    <text evidence="3">Nucleotide-sugar biosynthesis; UDP-N-acetyl-alpha-D-glucosamine biosynthesis; UDP-N-acetyl-alpha-D-glucosamine from N-acetyl-alpha-D-glucosamine 1-phosphate: step 1/1.</text>
</comment>
<evidence type="ECO:0000256" key="8">
    <source>
        <dbReference type="ARBA" id="ARBA00022842"/>
    </source>
</evidence>
<keyword evidence="8" id="KW-0460">Magnesium</keyword>
<evidence type="ECO:0000256" key="2">
    <source>
        <dbReference type="ARBA" id="ARBA00005166"/>
    </source>
</evidence>
<evidence type="ECO:0000256" key="10">
    <source>
        <dbReference type="ARBA" id="ARBA00022984"/>
    </source>
</evidence>
<dbReference type="GO" id="GO:0046872">
    <property type="term" value="F:metal ion binding"/>
    <property type="evidence" value="ECO:0007669"/>
    <property type="project" value="UniProtKB-KW"/>
</dbReference>
<dbReference type="Gene3D" id="2.160.10.10">
    <property type="entry name" value="Hexapeptide repeat proteins"/>
    <property type="match status" value="1"/>
</dbReference>
<dbReference type="InterPro" id="IPR005835">
    <property type="entry name" value="NTP_transferase_dom"/>
</dbReference>
<accession>A0A7X2NH93</accession>
<keyword evidence="19" id="KW-1185">Reference proteome</keyword>
<sequence>MEKMKQTKAVILAAGKGTRMRSRKAKVLHPICGKALVDHVIAANREAGIQDIAVIVGYQADAVRAALPKDVVSYEQTEQLGTGHAVMQALPFFEGFDGNVLILVGDAPLIRSETLEKLVEAHETGGYAATVLTANFDDPTGYGRMMKDGDELVKIVEQKDATPEEQKIHEINSGMYCFDAAALCAALSKMTNDNAQHEYYLTDSIEILRSAGKRVGTFPTPDYRDIVAVNSKAQLAEAAAIMRDRINEKWMDAGALIVDPKQTYLSCDTTVGQDAVIYPGVITIGKVHIGAGAVVYPSVIVDRDIDDGEIVQAYQQLQ</sequence>
<comment type="pathway">
    <text evidence="2">Nucleotide-sugar biosynthesis; UDP-N-acetyl-alpha-D-glucosamine biosynthesis; N-acetyl-alpha-D-glucosamine 1-phosphate from alpha-D-glucosamine 6-phosphate (route II): step 2/2.</text>
</comment>
<dbReference type="GO" id="GO:0003977">
    <property type="term" value="F:UDP-N-acetylglucosamine diphosphorylase activity"/>
    <property type="evidence" value="ECO:0007669"/>
    <property type="project" value="UniProtKB-EC"/>
</dbReference>
<evidence type="ECO:0000256" key="11">
    <source>
        <dbReference type="ARBA" id="ARBA00023268"/>
    </source>
</evidence>
<dbReference type="PANTHER" id="PTHR43584:SF3">
    <property type="entry name" value="BIFUNCTIONAL PROTEIN GLMU"/>
    <property type="match status" value="1"/>
</dbReference>
<dbReference type="EMBL" id="VUMO01000016">
    <property type="protein sequence ID" value="MSS20582.1"/>
    <property type="molecule type" value="Genomic_DNA"/>
</dbReference>
<evidence type="ECO:0000256" key="3">
    <source>
        <dbReference type="ARBA" id="ARBA00005208"/>
    </source>
</evidence>
<dbReference type="Pfam" id="PF00483">
    <property type="entry name" value="NTP_transferase"/>
    <property type="match status" value="1"/>
</dbReference>
<dbReference type="GO" id="GO:0019134">
    <property type="term" value="F:glucosamine-1-phosphate N-acetyltransferase activity"/>
    <property type="evidence" value="ECO:0007669"/>
    <property type="project" value="UniProtKB-EC"/>
</dbReference>
<keyword evidence="9" id="KW-0133">Cell shape</keyword>
<protein>
    <submittedName>
        <fullName evidence="18">NTP transferase domain-containing protein</fullName>
    </submittedName>
</protein>
<dbReference type="GO" id="GO:0071555">
    <property type="term" value="P:cell wall organization"/>
    <property type="evidence" value="ECO:0007669"/>
    <property type="project" value="UniProtKB-KW"/>
</dbReference>
<feature type="domain" description="Nucleotidyl transferase" evidence="17">
    <location>
        <begin position="8"/>
        <end position="255"/>
    </location>
</feature>
<evidence type="ECO:0000256" key="14">
    <source>
        <dbReference type="ARBA" id="ARBA00048247"/>
    </source>
</evidence>
<keyword evidence="12" id="KW-0012">Acyltransferase</keyword>
<proteinExistence type="predicted"/>
<evidence type="ECO:0000256" key="9">
    <source>
        <dbReference type="ARBA" id="ARBA00022960"/>
    </source>
</evidence>
<comment type="caution">
    <text evidence="18">The sequence shown here is derived from an EMBL/GenBank/DDBJ whole genome shotgun (WGS) entry which is preliminary data.</text>
</comment>
<reference evidence="18 19" key="1">
    <citation type="submission" date="2019-08" db="EMBL/GenBank/DDBJ databases">
        <title>In-depth cultivation of the pig gut microbiome towards novel bacterial diversity and tailored functional studies.</title>
        <authorList>
            <person name="Wylensek D."/>
            <person name="Hitch T.C.A."/>
            <person name="Clavel T."/>
        </authorList>
    </citation>
    <scope>NUCLEOTIDE SEQUENCE [LARGE SCALE GENOMIC DNA]</scope>
    <source>
        <strain evidence="18 19">RF-744-FAT-4</strain>
    </source>
</reference>
<comment type="cofactor">
    <cofactor evidence="1">
        <name>Mg(2+)</name>
        <dbReference type="ChEBI" id="CHEBI:18420"/>
    </cofactor>
</comment>
<dbReference type="GO" id="GO:0008360">
    <property type="term" value="P:regulation of cell shape"/>
    <property type="evidence" value="ECO:0007669"/>
    <property type="project" value="UniProtKB-KW"/>
</dbReference>
<evidence type="ECO:0000256" key="4">
    <source>
        <dbReference type="ARBA" id="ARBA00022490"/>
    </source>
</evidence>
<dbReference type="SUPFAM" id="SSF51161">
    <property type="entry name" value="Trimeric LpxA-like enzymes"/>
    <property type="match status" value="1"/>
</dbReference>
<dbReference type="InterPro" id="IPR029044">
    <property type="entry name" value="Nucleotide-diphossugar_trans"/>
</dbReference>
<keyword evidence="5 18" id="KW-0808">Transferase</keyword>
<evidence type="ECO:0000256" key="12">
    <source>
        <dbReference type="ARBA" id="ARBA00023315"/>
    </source>
</evidence>
<dbReference type="InterPro" id="IPR011004">
    <property type="entry name" value="Trimer_LpxA-like_sf"/>
</dbReference>
<dbReference type="SUPFAM" id="SSF53448">
    <property type="entry name" value="Nucleotide-diphospho-sugar transferases"/>
    <property type="match status" value="1"/>
</dbReference>
<evidence type="ECO:0000313" key="19">
    <source>
        <dbReference type="Proteomes" id="UP000461754"/>
    </source>
</evidence>
<organism evidence="18 19">
    <name type="scientific">Pseudoramibacter porci</name>
    <dbReference type="NCBI Taxonomy" id="2606631"/>
    <lineage>
        <taxon>Bacteria</taxon>
        <taxon>Bacillati</taxon>
        <taxon>Bacillota</taxon>
        <taxon>Clostridia</taxon>
        <taxon>Eubacteriales</taxon>
        <taxon>Eubacteriaceae</taxon>
        <taxon>Pseudoramibacter</taxon>
    </lineage>
</organism>
<keyword evidence="6" id="KW-0548">Nucleotidyltransferase</keyword>
<dbReference type="CDD" id="cd02540">
    <property type="entry name" value="GT2_GlmU_N_bac"/>
    <property type="match status" value="1"/>
</dbReference>
<evidence type="ECO:0000256" key="16">
    <source>
        <dbReference type="ARBA" id="ARBA00049628"/>
    </source>
</evidence>
<dbReference type="Gene3D" id="3.90.550.10">
    <property type="entry name" value="Spore Coat Polysaccharide Biosynthesis Protein SpsA, Chain A"/>
    <property type="match status" value="1"/>
</dbReference>
<evidence type="ECO:0000259" key="17">
    <source>
        <dbReference type="Pfam" id="PF00483"/>
    </source>
</evidence>
<evidence type="ECO:0000256" key="5">
    <source>
        <dbReference type="ARBA" id="ARBA00022679"/>
    </source>
</evidence>
<gene>
    <name evidence="18" type="ORF">FYJ52_09250</name>
</gene>
<dbReference type="PANTHER" id="PTHR43584">
    <property type="entry name" value="NUCLEOTIDYL TRANSFERASE"/>
    <property type="match status" value="1"/>
</dbReference>
<evidence type="ECO:0000256" key="13">
    <source>
        <dbReference type="ARBA" id="ARBA00023316"/>
    </source>
</evidence>
<evidence type="ECO:0000313" key="18">
    <source>
        <dbReference type="EMBL" id="MSS20582.1"/>
    </source>
</evidence>
<dbReference type="GO" id="GO:0009252">
    <property type="term" value="P:peptidoglycan biosynthetic process"/>
    <property type="evidence" value="ECO:0007669"/>
    <property type="project" value="UniProtKB-KW"/>
</dbReference>
<keyword evidence="11" id="KW-0511">Multifunctional enzyme</keyword>
<dbReference type="AlphaFoldDB" id="A0A7X2NH93"/>
<evidence type="ECO:0000256" key="1">
    <source>
        <dbReference type="ARBA" id="ARBA00001946"/>
    </source>
</evidence>
<comment type="catalytic activity">
    <reaction evidence="14">
        <text>alpha-D-glucosamine 1-phosphate + acetyl-CoA = N-acetyl-alpha-D-glucosamine 1-phosphate + CoA + H(+)</text>
        <dbReference type="Rhea" id="RHEA:13725"/>
        <dbReference type="ChEBI" id="CHEBI:15378"/>
        <dbReference type="ChEBI" id="CHEBI:57287"/>
        <dbReference type="ChEBI" id="CHEBI:57288"/>
        <dbReference type="ChEBI" id="CHEBI:57776"/>
        <dbReference type="ChEBI" id="CHEBI:58516"/>
        <dbReference type="EC" id="2.3.1.157"/>
    </reaction>
</comment>
<keyword evidence="4" id="KW-0963">Cytoplasm</keyword>
<comment type="function">
    <text evidence="16">Catalyzes the last two sequential reactions in the de novo biosynthetic pathway for UDP-N-acetylglucosamine (UDP-GlcNAc). The C-terminal domain catalyzes the transfer of acetyl group from acetyl coenzyme A to glucosamine-1-phosphate (GlcN-1-P) to produce N-acetylglucosamine-1-phosphate (GlcNAc-1-P), which is converted into UDP-GlcNAc by the transfer of uridine 5-monophosphate (from uridine 5-triphosphate), a reaction catalyzed by the N-terminal domain.</text>
</comment>
<dbReference type="Proteomes" id="UP000461754">
    <property type="component" value="Unassembled WGS sequence"/>
</dbReference>